<dbReference type="Gene3D" id="2.70.70.10">
    <property type="entry name" value="Glucose Permease (Domain IIA)"/>
    <property type="match status" value="1"/>
</dbReference>
<keyword evidence="5" id="KW-1185">Reference proteome</keyword>
<protein>
    <submittedName>
        <fullName evidence="4">Peptidase M23</fullName>
    </submittedName>
</protein>
<evidence type="ECO:0000256" key="2">
    <source>
        <dbReference type="SAM" id="Coils"/>
    </source>
</evidence>
<feature type="coiled-coil region" evidence="2">
    <location>
        <begin position="100"/>
        <end position="127"/>
    </location>
</feature>
<dbReference type="Pfam" id="PF01551">
    <property type="entry name" value="Peptidase_M23"/>
    <property type="match status" value="1"/>
</dbReference>
<dbReference type="GO" id="GO:0004222">
    <property type="term" value="F:metalloendopeptidase activity"/>
    <property type="evidence" value="ECO:0007669"/>
    <property type="project" value="TreeGrafter"/>
</dbReference>
<dbReference type="InterPro" id="IPR016047">
    <property type="entry name" value="M23ase_b-sheet_dom"/>
</dbReference>
<dbReference type="KEGG" id="als:DJ013_17825"/>
<gene>
    <name evidence="4" type="ORF">DJ013_17825</name>
</gene>
<dbReference type="CDD" id="cd12797">
    <property type="entry name" value="M23_peptidase"/>
    <property type="match status" value="1"/>
</dbReference>
<dbReference type="OrthoDB" id="9815884at2"/>
<name>A0A2Z4GG10_9BACT</name>
<evidence type="ECO:0000256" key="1">
    <source>
        <dbReference type="ARBA" id="ARBA00022729"/>
    </source>
</evidence>
<dbReference type="PANTHER" id="PTHR21666:SF289">
    <property type="entry name" value="L-ALA--D-GLU ENDOPEPTIDASE"/>
    <property type="match status" value="1"/>
</dbReference>
<keyword evidence="1" id="KW-0732">Signal</keyword>
<keyword evidence="2" id="KW-0175">Coiled coil</keyword>
<dbReference type="InterPro" id="IPR011055">
    <property type="entry name" value="Dup_hybrid_motif"/>
</dbReference>
<dbReference type="InterPro" id="IPR050570">
    <property type="entry name" value="Cell_wall_metabolism_enzyme"/>
</dbReference>
<reference evidence="4 5" key="1">
    <citation type="submission" date="2018-05" db="EMBL/GenBank/DDBJ databases">
        <title>Complete genome sequence of Arcticibacterium luteifluviistationis SM1504T, a cytophagaceae bacterium isolated from Arctic surface seawater.</title>
        <authorList>
            <person name="Li Y."/>
            <person name="Qin Q.-L."/>
        </authorList>
    </citation>
    <scope>NUCLEOTIDE SEQUENCE [LARGE SCALE GENOMIC DNA]</scope>
    <source>
        <strain evidence="4 5">SM1504</strain>
    </source>
</reference>
<sequence length="410" mass="46590">MSFKRNNNLKIFALILNMIFNLKKAFLLLTFLCVGFVVLGQSSREQLEKEKKANLENIKRAERVLNQTSSKKKASLGKVKALNTQIINQQRQIDLFSADINLIDTEISELELANAELQKKLTALKKEYAEMLYIASKSSGKLNKLSFLFSARSFNDLVMRYKYLEQYTDNRKIQVTQINKVSETLSSRQKELSQKKVQKEGVLSQKKGETYKLSSLKREQSLTVAQLATQEKKIRREIQDSKKAIKRLDNLISSIIRKSSTNVTKNEAVVNTALSASFQNNKKKIPWPVQNGFISDKFGVKNHPILKHVKIDNNGVDIQTSPNARVSSVFDGIVLDISQIPGLNNVIAIQHGDYYTVYANLKSVSVKLQDKVIAGQLIGIAGQKDGEYEINFQVWQQFTKMNPELWLARK</sequence>
<evidence type="ECO:0000313" key="5">
    <source>
        <dbReference type="Proteomes" id="UP000249873"/>
    </source>
</evidence>
<evidence type="ECO:0000313" key="4">
    <source>
        <dbReference type="EMBL" id="AWV99928.1"/>
    </source>
</evidence>
<dbReference type="PANTHER" id="PTHR21666">
    <property type="entry name" value="PEPTIDASE-RELATED"/>
    <property type="match status" value="1"/>
</dbReference>
<proteinExistence type="predicted"/>
<organism evidence="4 5">
    <name type="scientific">Arcticibacterium luteifluviistationis</name>
    <dbReference type="NCBI Taxonomy" id="1784714"/>
    <lineage>
        <taxon>Bacteria</taxon>
        <taxon>Pseudomonadati</taxon>
        <taxon>Bacteroidota</taxon>
        <taxon>Cytophagia</taxon>
        <taxon>Cytophagales</taxon>
        <taxon>Leadbetterellaceae</taxon>
        <taxon>Arcticibacterium</taxon>
    </lineage>
</organism>
<dbReference type="AlphaFoldDB" id="A0A2Z4GG10"/>
<dbReference type="Proteomes" id="UP000249873">
    <property type="component" value="Chromosome"/>
</dbReference>
<feature type="domain" description="M23ase beta-sheet core" evidence="3">
    <location>
        <begin position="313"/>
        <end position="403"/>
    </location>
</feature>
<evidence type="ECO:0000259" key="3">
    <source>
        <dbReference type="Pfam" id="PF01551"/>
    </source>
</evidence>
<dbReference type="EMBL" id="CP029480">
    <property type="protein sequence ID" value="AWV99928.1"/>
    <property type="molecule type" value="Genomic_DNA"/>
</dbReference>
<accession>A0A2Z4GG10</accession>
<dbReference type="SUPFAM" id="SSF51261">
    <property type="entry name" value="Duplicated hybrid motif"/>
    <property type="match status" value="1"/>
</dbReference>
<dbReference type="Gene3D" id="6.10.250.3150">
    <property type="match status" value="1"/>
</dbReference>